<name>A0A444Y264_ARAHY</name>
<dbReference type="Proteomes" id="UP000289738">
    <property type="component" value="Chromosome B08"/>
</dbReference>
<protein>
    <recommendedName>
        <fullName evidence="3">Protein FAR1-RELATED SEQUENCE</fullName>
    </recommendedName>
</protein>
<reference evidence="1 2" key="1">
    <citation type="submission" date="2019-01" db="EMBL/GenBank/DDBJ databases">
        <title>Sequencing of cultivated peanut Arachis hypogaea provides insights into genome evolution and oil improvement.</title>
        <authorList>
            <person name="Chen X."/>
        </authorList>
    </citation>
    <scope>NUCLEOTIDE SEQUENCE [LARGE SCALE GENOMIC DNA]</scope>
    <source>
        <strain evidence="2">cv. Fuhuasheng</strain>
        <tissue evidence="1">Leaves</tissue>
    </source>
</reference>
<dbReference type="EMBL" id="SDMP01000018">
    <property type="protein sequence ID" value="RYQ96000.1"/>
    <property type="molecule type" value="Genomic_DNA"/>
</dbReference>
<evidence type="ECO:0000313" key="1">
    <source>
        <dbReference type="EMBL" id="RYQ96000.1"/>
    </source>
</evidence>
<evidence type="ECO:0000313" key="2">
    <source>
        <dbReference type="Proteomes" id="UP000289738"/>
    </source>
</evidence>
<dbReference type="AlphaFoldDB" id="A0A444Y264"/>
<keyword evidence="2" id="KW-1185">Reference proteome</keyword>
<organism evidence="1 2">
    <name type="scientific">Arachis hypogaea</name>
    <name type="common">Peanut</name>
    <dbReference type="NCBI Taxonomy" id="3818"/>
    <lineage>
        <taxon>Eukaryota</taxon>
        <taxon>Viridiplantae</taxon>
        <taxon>Streptophyta</taxon>
        <taxon>Embryophyta</taxon>
        <taxon>Tracheophyta</taxon>
        <taxon>Spermatophyta</taxon>
        <taxon>Magnoliopsida</taxon>
        <taxon>eudicotyledons</taxon>
        <taxon>Gunneridae</taxon>
        <taxon>Pentapetalae</taxon>
        <taxon>rosids</taxon>
        <taxon>fabids</taxon>
        <taxon>Fabales</taxon>
        <taxon>Fabaceae</taxon>
        <taxon>Papilionoideae</taxon>
        <taxon>50 kb inversion clade</taxon>
        <taxon>dalbergioids sensu lato</taxon>
        <taxon>Dalbergieae</taxon>
        <taxon>Pterocarpus clade</taxon>
        <taxon>Arachis</taxon>
    </lineage>
</organism>
<proteinExistence type="predicted"/>
<sequence length="139" mass="16257">MLNFNMCIFMNKGEWHHKINAVYSRFTTYEIVEQVSNSRFNKFVVTYDAISYKCLLFESRDILCRHSLSALSFERVDKVAPKYILGGTQISRAAKMSLYWSQEARDLMIWCFACTIFVNLHQNLRSSLEFCTTLLIING</sequence>
<gene>
    <name evidence="1" type="ORF">Ahy_B08g091424</name>
</gene>
<accession>A0A444Y264</accession>
<evidence type="ECO:0008006" key="3">
    <source>
        <dbReference type="Google" id="ProtNLM"/>
    </source>
</evidence>
<comment type="caution">
    <text evidence="1">The sequence shown here is derived from an EMBL/GenBank/DDBJ whole genome shotgun (WGS) entry which is preliminary data.</text>
</comment>